<feature type="compositionally biased region" description="Polar residues" evidence="1">
    <location>
        <begin position="34"/>
        <end position="46"/>
    </location>
</feature>
<dbReference type="Proteomes" id="UP000494108">
    <property type="component" value="Unassembled WGS sequence"/>
</dbReference>
<dbReference type="SUPFAM" id="SSF81901">
    <property type="entry name" value="HCP-like"/>
    <property type="match status" value="1"/>
</dbReference>
<keyword evidence="3" id="KW-1185">Reference proteome</keyword>
<protein>
    <recommendedName>
        <fullName evidence="4">Sel1 repeat family protein</fullName>
    </recommendedName>
</protein>
<sequence length="124" mass="13686">MTVKSLSLSIVLLLLSVVLTALFWRHQFANTPPSLRNQVSGESSGDTHVYGESPRQDAIAQRALLADAQRGNPSAQFMQAMMLESVDMKEALRWYEAAAAQGYEGAIERLQQLREQAAQRPATP</sequence>
<dbReference type="EMBL" id="CADIJX010000002">
    <property type="protein sequence ID" value="CAB3638859.1"/>
    <property type="molecule type" value="Genomic_DNA"/>
</dbReference>
<accession>A0A6S6YRT8</accession>
<dbReference type="AlphaFoldDB" id="A0A6S6YRT8"/>
<evidence type="ECO:0000313" key="3">
    <source>
        <dbReference type="Proteomes" id="UP000494108"/>
    </source>
</evidence>
<dbReference type="Gene3D" id="1.25.40.10">
    <property type="entry name" value="Tetratricopeptide repeat domain"/>
    <property type="match status" value="1"/>
</dbReference>
<name>A0A6S6YRT8_9BURK</name>
<dbReference type="RefSeq" id="WP_175174233.1">
    <property type="nucleotide sequence ID" value="NZ_CADIJX010000002.1"/>
</dbReference>
<reference evidence="2 3" key="1">
    <citation type="submission" date="2020-04" db="EMBL/GenBank/DDBJ databases">
        <authorList>
            <person name="De Canck E."/>
        </authorList>
    </citation>
    <scope>NUCLEOTIDE SEQUENCE [LARGE SCALE GENOMIC DNA]</scope>
    <source>
        <strain evidence="2 3">LMG 3431</strain>
    </source>
</reference>
<gene>
    <name evidence="2" type="ORF">LMG3431_01917</name>
</gene>
<evidence type="ECO:0008006" key="4">
    <source>
        <dbReference type="Google" id="ProtNLM"/>
    </source>
</evidence>
<evidence type="ECO:0000256" key="1">
    <source>
        <dbReference type="SAM" id="MobiDB-lite"/>
    </source>
</evidence>
<evidence type="ECO:0000313" key="2">
    <source>
        <dbReference type="EMBL" id="CAB3638859.1"/>
    </source>
</evidence>
<dbReference type="InterPro" id="IPR011990">
    <property type="entry name" value="TPR-like_helical_dom_sf"/>
</dbReference>
<feature type="region of interest" description="Disordered" evidence="1">
    <location>
        <begin position="34"/>
        <end position="53"/>
    </location>
</feature>
<proteinExistence type="predicted"/>
<organism evidence="2 3">
    <name type="scientific">Achromobacter pestifer</name>
    <dbReference type="NCBI Taxonomy" id="1353889"/>
    <lineage>
        <taxon>Bacteria</taxon>
        <taxon>Pseudomonadati</taxon>
        <taxon>Pseudomonadota</taxon>
        <taxon>Betaproteobacteria</taxon>
        <taxon>Burkholderiales</taxon>
        <taxon>Alcaligenaceae</taxon>
        <taxon>Achromobacter</taxon>
    </lineage>
</organism>